<dbReference type="Gene3D" id="3.40.640.10">
    <property type="entry name" value="Type I PLP-dependent aspartate aminotransferase-like (Major domain)"/>
    <property type="match status" value="1"/>
</dbReference>
<evidence type="ECO:0000256" key="2">
    <source>
        <dbReference type="ARBA" id="ARBA00007441"/>
    </source>
</evidence>
<dbReference type="CDD" id="cd00609">
    <property type="entry name" value="AAT_like"/>
    <property type="match status" value="1"/>
</dbReference>
<evidence type="ECO:0000256" key="1">
    <source>
        <dbReference type="ARBA" id="ARBA00001933"/>
    </source>
</evidence>
<keyword evidence="3 6" id="KW-0032">Aminotransferase</keyword>
<dbReference type="SUPFAM" id="SSF53383">
    <property type="entry name" value="PLP-dependent transferases"/>
    <property type="match status" value="1"/>
</dbReference>
<dbReference type="PROSITE" id="PS00105">
    <property type="entry name" value="AA_TRANSFER_CLASS_1"/>
    <property type="match status" value="1"/>
</dbReference>
<dbReference type="Pfam" id="PF00155">
    <property type="entry name" value="Aminotran_1_2"/>
    <property type="match status" value="1"/>
</dbReference>
<sequence>MELASSLKGKINPRLLGVSASGVRSFDAMVSSIPGVVKLTIGEPDLNVPEHVKKAANTSITDNDSHYAPQNGTKEFRDAIANYIHRNRGLTYDPETEIVATIGATEAISSTFFSILKAGDKIIIPTPEWSLYFPLAELAGAKPILVDTSADNFIMTPKHLEKVLEEEGPAVKAILLNYPNNPTGREYPEDVLRGLSKVIEEHNLFCVADEIYSDLVYNGTHFSIANVIQDRTVLISGLSKSHAMTGYRLGYLCAPAELAAQIEKMHALMVTAVNDSAQAAGAEALNNGAMDPVESSKIYIERRDYLSQVLNEIGMQPVSPDGAFYLFAKIPESFGDDDLNFATRLAKEGKVGCVPGSYFGNGGGGYVRFSYAASMDTIQEAAKRLKAFVEANK</sequence>
<gene>
    <name evidence="8" type="ORF">H9876_04540</name>
</gene>
<evidence type="ECO:0000259" key="7">
    <source>
        <dbReference type="Pfam" id="PF00155"/>
    </source>
</evidence>
<evidence type="ECO:0000313" key="9">
    <source>
        <dbReference type="Proteomes" id="UP000886878"/>
    </source>
</evidence>
<dbReference type="PANTHER" id="PTHR46383">
    <property type="entry name" value="ASPARTATE AMINOTRANSFERASE"/>
    <property type="match status" value="1"/>
</dbReference>
<evidence type="ECO:0000313" key="8">
    <source>
        <dbReference type="EMBL" id="HIW70622.1"/>
    </source>
</evidence>
<comment type="similarity">
    <text evidence="2 6">Belongs to the class-I pyridoxal-phosphate-dependent aminotransferase family.</text>
</comment>
<dbReference type="InterPro" id="IPR015422">
    <property type="entry name" value="PyrdxlP-dep_Trfase_small"/>
</dbReference>
<protein>
    <recommendedName>
        <fullName evidence="6">Aminotransferase</fullName>
        <ecNumber evidence="6">2.6.1.-</ecNumber>
    </recommendedName>
</protein>
<dbReference type="AlphaFoldDB" id="A0A9D1QNW3"/>
<dbReference type="Proteomes" id="UP000886878">
    <property type="component" value="Unassembled WGS sequence"/>
</dbReference>
<comment type="cofactor">
    <cofactor evidence="1 6">
        <name>pyridoxal 5'-phosphate</name>
        <dbReference type="ChEBI" id="CHEBI:597326"/>
    </cofactor>
</comment>
<dbReference type="PANTHER" id="PTHR46383:SF4">
    <property type="entry name" value="AMINOTRANSFERASE"/>
    <property type="match status" value="1"/>
</dbReference>
<dbReference type="InterPro" id="IPR004839">
    <property type="entry name" value="Aminotransferase_I/II_large"/>
</dbReference>
<dbReference type="EMBL" id="DXGK01000093">
    <property type="protein sequence ID" value="HIW70622.1"/>
    <property type="molecule type" value="Genomic_DNA"/>
</dbReference>
<reference evidence="8" key="1">
    <citation type="journal article" date="2021" name="PeerJ">
        <title>Extensive microbial diversity within the chicken gut microbiome revealed by metagenomics and culture.</title>
        <authorList>
            <person name="Gilroy R."/>
            <person name="Ravi A."/>
            <person name="Getino M."/>
            <person name="Pursley I."/>
            <person name="Horton D.L."/>
            <person name="Alikhan N.F."/>
            <person name="Baker D."/>
            <person name="Gharbi K."/>
            <person name="Hall N."/>
            <person name="Watson M."/>
            <person name="Adriaenssens E.M."/>
            <person name="Foster-Nyarko E."/>
            <person name="Jarju S."/>
            <person name="Secka A."/>
            <person name="Antonio M."/>
            <person name="Oren A."/>
            <person name="Chaudhuri R.R."/>
            <person name="La Ragione R."/>
            <person name="Hildebrand F."/>
            <person name="Pallen M.J."/>
        </authorList>
    </citation>
    <scope>NUCLEOTIDE SEQUENCE</scope>
    <source>
        <strain evidence="8">ChiHejej3B27-2180</strain>
    </source>
</reference>
<dbReference type="EC" id="2.6.1.-" evidence="6"/>
<evidence type="ECO:0000256" key="6">
    <source>
        <dbReference type="RuleBase" id="RU000481"/>
    </source>
</evidence>
<accession>A0A9D1QNW3</accession>
<dbReference type="GO" id="GO:0030170">
    <property type="term" value="F:pyridoxal phosphate binding"/>
    <property type="evidence" value="ECO:0007669"/>
    <property type="project" value="InterPro"/>
</dbReference>
<dbReference type="InterPro" id="IPR050596">
    <property type="entry name" value="AspAT/PAT-like"/>
</dbReference>
<dbReference type="InterPro" id="IPR004838">
    <property type="entry name" value="NHTrfase_class1_PyrdxlP-BS"/>
</dbReference>
<reference evidence="8" key="2">
    <citation type="submission" date="2021-04" db="EMBL/GenBank/DDBJ databases">
        <authorList>
            <person name="Gilroy R."/>
        </authorList>
    </citation>
    <scope>NUCLEOTIDE SEQUENCE</scope>
    <source>
        <strain evidence="8">ChiHejej3B27-2180</strain>
    </source>
</reference>
<dbReference type="GO" id="GO:0008483">
    <property type="term" value="F:transaminase activity"/>
    <property type="evidence" value="ECO:0007669"/>
    <property type="project" value="UniProtKB-KW"/>
</dbReference>
<dbReference type="GO" id="GO:0006520">
    <property type="term" value="P:amino acid metabolic process"/>
    <property type="evidence" value="ECO:0007669"/>
    <property type="project" value="InterPro"/>
</dbReference>
<keyword evidence="4 6" id="KW-0808">Transferase</keyword>
<evidence type="ECO:0000256" key="3">
    <source>
        <dbReference type="ARBA" id="ARBA00022576"/>
    </source>
</evidence>
<keyword evidence="5" id="KW-0663">Pyridoxal phosphate</keyword>
<dbReference type="InterPro" id="IPR015424">
    <property type="entry name" value="PyrdxlP-dep_Trfase"/>
</dbReference>
<comment type="caution">
    <text evidence="8">The sequence shown here is derived from an EMBL/GenBank/DDBJ whole genome shotgun (WGS) entry which is preliminary data.</text>
</comment>
<dbReference type="Gene3D" id="3.90.1150.10">
    <property type="entry name" value="Aspartate Aminotransferase, domain 1"/>
    <property type="match status" value="1"/>
</dbReference>
<name>A0A9D1QNW3_9LACO</name>
<evidence type="ECO:0000256" key="5">
    <source>
        <dbReference type="ARBA" id="ARBA00022898"/>
    </source>
</evidence>
<evidence type="ECO:0000256" key="4">
    <source>
        <dbReference type="ARBA" id="ARBA00022679"/>
    </source>
</evidence>
<feature type="domain" description="Aminotransferase class I/classII large" evidence="7">
    <location>
        <begin position="35"/>
        <end position="385"/>
    </location>
</feature>
<dbReference type="InterPro" id="IPR015421">
    <property type="entry name" value="PyrdxlP-dep_Trfase_major"/>
</dbReference>
<proteinExistence type="inferred from homology"/>
<organism evidence="8 9">
    <name type="scientific">Candidatus Limosilactobacillus merdipullorum</name>
    <dbReference type="NCBI Taxonomy" id="2838653"/>
    <lineage>
        <taxon>Bacteria</taxon>
        <taxon>Bacillati</taxon>
        <taxon>Bacillota</taxon>
        <taxon>Bacilli</taxon>
        <taxon>Lactobacillales</taxon>
        <taxon>Lactobacillaceae</taxon>
        <taxon>Limosilactobacillus</taxon>
    </lineage>
</organism>